<reference evidence="3" key="1">
    <citation type="journal article" date="2023" name="G3 (Bethesda)">
        <title>A reference genome for the long-term kleptoplast-retaining sea slug Elysia crispata morphotype clarki.</title>
        <authorList>
            <person name="Eastman K.E."/>
            <person name="Pendleton A.L."/>
            <person name="Shaikh M.A."/>
            <person name="Suttiyut T."/>
            <person name="Ogas R."/>
            <person name="Tomko P."/>
            <person name="Gavelis G."/>
            <person name="Widhalm J.R."/>
            <person name="Wisecaver J.H."/>
        </authorList>
    </citation>
    <scope>NUCLEOTIDE SEQUENCE</scope>
    <source>
        <strain evidence="3">ECLA1</strain>
    </source>
</reference>
<dbReference type="Proteomes" id="UP001283361">
    <property type="component" value="Unassembled WGS sequence"/>
</dbReference>
<dbReference type="SUPFAM" id="SSF53098">
    <property type="entry name" value="Ribonuclease H-like"/>
    <property type="match status" value="1"/>
</dbReference>
<evidence type="ECO:0000259" key="2">
    <source>
        <dbReference type="PROSITE" id="PS50994"/>
    </source>
</evidence>
<gene>
    <name evidence="3" type="ORF">RRG08_052300</name>
</gene>
<feature type="region of interest" description="Disordered" evidence="1">
    <location>
        <begin position="318"/>
        <end position="385"/>
    </location>
</feature>
<dbReference type="PANTHER" id="PTHR37984:SF11">
    <property type="entry name" value="INTEGRASE CATALYTIC DOMAIN-CONTAINING PROTEIN"/>
    <property type="match status" value="1"/>
</dbReference>
<evidence type="ECO:0000313" key="3">
    <source>
        <dbReference type="EMBL" id="KAK3788060.1"/>
    </source>
</evidence>
<evidence type="ECO:0000256" key="1">
    <source>
        <dbReference type="SAM" id="MobiDB-lite"/>
    </source>
</evidence>
<accession>A0AAE1AHP4</accession>
<dbReference type="InterPro" id="IPR036397">
    <property type="entry name" value="RNaseH_sf"/>
</dbReference>
<protein>
    <recommendedName>
        <fullName evidence="2">Integrase catalytic domain-containing protein</fullName>
    </recommendedName>
</protein>
<dbReference type="PROSITE" id="PS50994">
    <property type="entry name" value="INTEGRASE"/>
    <property type="match status" value="1"/>
</dbReference>
<dbReference type="EMBL" id="JAWDGP010001801">
    <property type="protein sequence ID" value="KAK3788060.1"/>
    <property type="molecule type" value="Genomic_DNA"/>
</dbReference>
<keyword evidence="4" id="KW-1185">Reference proteome</keyword>
<dbReference type="InterPro" id="IPR050951">
    <property type="entry name" value="Retrovirus_Pol_polyprotein"/>
</dbReference>
<dbReference type="Gene3D" id="3.30.420.10">
    <property type="entry name" value="Ribonuclease H-like superfamily/Ribonuclease H"/>
    <property type="match status" value="1"/>
</dbReference>
<dbReference type="Pfam" id="PF00665">
    <property type="entry name" value="rve"/>
    <property type="match status" value="1"/>
</dbReference>
<dbReference type="GO" id="GO:0003676">
    <property type="term" value="F:nucleic acid binding"/>
    <property type="evidence" value="ECO:0007669"/>
    <property type="project" value="InterPro"/>
</dbReference>
<feature type="compositionally biased region" description="Basic and acidic residues" evidence="1">
    <location>
        <begin position="360"/>
        <end position="370"/>
    </location>
</feature>
<dbReference type="AlphaFoldDB" id="A0AAE1AHP4"/>
<feature type="domain" description="Integrase catalytic" evidence="2">
    <location>
        <begin position="141"/>
        <end position="223"/>
    </location>
</feature>
<name>A0AAE1AHP4_9GAST</name>
<evidence type="ECO:0000313" key="4">
    <source>
        <dbReference type="Proteomes" id="UP001283361"/>
    </source>
</evidence>
<dbReference type="InterPro" id="IPR001584">
    <property type="entry name" value="Integrase_cat-core"/>
</dbReference>
<sequence>MYLYAVNFELIVDHKALEFIFSPKCRPSARVQRWAIRLMPYNFKVRAIPGKENAADALSRLLPKLSMDEEKQNTNKTEEYIKLIEHEETPNALSAQEVEEASKDDPELQQVRQQLSNNKWDKSSKSFSPMRDELCSIGYLVLRGPWQDIGIDFLGPLDSGHYILVVIDYYSRYYDAEITKKTTSRKVIDTLDRLFSMHGLPKTLKSDNAANFTSQEFESYLQKNDQKRHARYSDLEVGDKVVVKQQLHSKTDTPFNATPFTLVSKRGNSCTIESNEGVQYKRNSTHVKKFLLPKTGESVSVSDVGDKNGRISKAVSQLIPPPETVSSHERPTSSDLAQSPNVHAGTCSETAVECDDITENESKELSERPNRVRKMPKKFDDFIMN</sequence>
<dbReference type="PANTHER" id="PTHR37984">
    <property type="entry name" value="PROTEIN CBG26694"/>
    <property type="match status" value="1"/>
</dbReference>
<dbReference type="GO" id="GO:0015074">
    <property type="term" value="P:DNA integration"/>
    <property type="evidence" value="ECO:0007669"/>
    <property type="project" value="InterPro"/>
</dbReference>
<proteinExistence type="predicted"/>
<comment type="caution">
    <text evidence="3">The sequence shown here is derived from an EMBL/GenBank/DDBJ whole genome shotgun (WGS) entry which is preliminary data.</text>
</comment>
<organism evidence="3 4">
    <name type="scientific">Elysia crispata</name>
    <name type="common">lettuce slug</name>
    <dbReference type="NCBI Taxonomy" id="231223"/>
    <lineage>
        <taxon>Eukaryota</taxon>
        <taxon>Metazoa</taxon>
        <taxon>Spiralia</taxon>
        <taxon>Lophotrochozoa</taxon>
        <taxon>Mollusca</taxon>
        <taxon>Gastropoda</taxon>
        <taxon>Heterobranchia</taxon>
        <taxon>Euthyneura</taxon>
        <taxon>Panpulmonata</taxon>
        <taxon>Sacoglossa</taxon>
        <taxon>Placobranchoidea</taxon>
        <taxon>Plakobranchidae</taxon>
        <taxon>Elysia</taxon>
    </lineage>
</organism>
<dbReference type="InterPro" id="IPR012337">
    <property type="entry name" value="RNaseH-like_sf"/>
</dbReference>